<protein>
    <recommendedName>
        <fullName evidence="5">Carbon monoxide dehydrogenase</fullName>
    </recommendedName>
</protein>
<dbReference type="InterPro" id="IPR023393">
    <property type="entry name" value="START-like_dom_sf"/>
</dbReference>
<name>A0A329QE21_9ACTN</name>
<evidence type="ECO:0000256" key="2">
    <source>
        <dbReference type="SAM" id="Phobius"/>
    </source>
</evidence>
<keyword evidence="2" id="KW-1133">Transmembrane helix</keyword>
<feature type="region of interest" description="Disordered" evidence="1">
    <location>
        <begin position="149"/>
        <end position="206"/>
    </location>
</feature>
<sequence>MQLEHQFTVPTPVDQAWQVLLDVPGIAPCMPGATLTEFDGTEFAGSVKVKLGPISLLYRGTGHFAEKDEAARRIVIEASGKESRGSGTAAATVIAVLVGDGDKTRVDVTTDLKITGRPAQFGRGMISDVGAKLLGQFAECLERKVGEPAVPEQAAPAESAGAATQTTTTGTTTSGAATSSTTTSSTTTSGTASAAGAATTPAPSETEAIDLFEVSGARDAARKYGPLAAATAAVTAVLWFALRRRRRH</sequence>
<organism evidence="3 4">
    <name type="scientific">Phytoactinopolyspora halophila</name>
    <dbReference type="NCBI Taxonomy" id="1981511"/>
    <lineage>
        <taxon>Bacteria</taxon>
        <taxon>Bacillati</taxon>
        <taxon>Actinomycetota</taxon>
        <taxon>Actinomycetes</taxon>
        <taxon>Jiangellales</taxon>
        <taxon>Jiangellaceae</taxon>
        <taxon>Phytoactinopolyspora</taxon>
    </lineage>
</organism>
<comment type="caution">
    <text evidence="3">The sequence shown here is derived from an EMBL/GenBank/DDBJ whole genome shotgun (WGS) entry which is preliminary data.</text>
</comment>
<reference evidence="3 4" key="1">
    <citation type="submission" date="2018-06" db="EMBL/GenBank/DDBJ databases">
        <title>Phytoactinopolyspora halophila sp. nov., a novel halophilic actinomycete isolated from a saline soil in China.</title>
        <authorList>
            <person name="Tang S.-K."/>
        </authorList>
    </citation>
    <scope>NUCLEOTIDE SEQUENCE [LARGE SCALE GENOMIC DNA]</scope>
    <source>
        <strain evidence="3 4">YIM 96934</strain>
    </source>
</reference>
<dbReference type="Pfam" id="PF06240">
    <property type="entry name" value="COXG"/>
    <property type="match status" value="1"/>
</dbReference>
<gene>
    <name evidence="3" type="ORF">DPM12_19850</name>
</gene>
<dbReference type="Gene3D" id="3.30.530.20">
    <property type="match status" value="1"/>
</dbReference>
<keyword evidence="2" id="KW-0812">Transmembrane</keyword>
<dbReference type="SUPFAM" id="SSF55961">
    <property type="entry name" value="Bet v1-like"/>
    <property type="match status" value="1"/>
</dbReference>
<dbReference type="RefSeq" id="WP_112260103.1">
    <property type="nucleotide sequence ID" value="NZ_QMIG01000033.1"/>
</dbReference>
<dbReference type="AlphaFoldDB" id="A0A329QE21"/>
<evidence type="ECO:0008006" key="5">
    <source>
        <dbReference type="Google" id="ProtNLM"/>
    </source>
</evidence>
<dbReference type="InterPro" id="IPR010419">
    <property type="entry name" value="CO_DH_gsu"/>
</dbReference>
<dbReference type="PANTHER" id="PTHR38588:SF1">
    <property type="entry name" value="BLL0334 PROTEIN"/>
    <property type="match status" value="1"/>
</dbReference>
<dbReference type="CDD" id="cd07823">
    <property type="entry name" value="SRPBCC_5"/>
    <property type="match status" value="1"/>
</dbReference>
<dbReference type="PANTHER" id="PTHR38588">
    <property type="entry name" value="BLL0334 PROTEIN"/>
    <property type="match status" value="1"/>
</dbReference>
<dbReference type="Proteomes" id="UP000250462">
    <property type="component" value="Unassembled WGS sequence"/>
</dbReference>
<accession>A0A329QE21</accession>
<dbReference type="OrthoDB" id="9808623at2"/>
<evidence type="ECO:0000313" key="4">
    <source>
        <dbReference type="Proteomes" id="UP000250462"/>
    </source>
</evidence>
<keyword evidence="4" id="KW-1185">Reference proteome</keyword>
<proteinExistence type="predicted"/>
<evidence type="ECO:0000256" key="1">
    <source>
        <dbReference type="SAM" id="MobiDB-lite"/>
    </source>
</evidence>
<feature type="transmembrane region" description="Helical" evidence="2">
    <location>
        <begin position="224"/>
        <end position="242"/>
    </location>
</feature>
<keyword evidence="2" id="KW-0472">Membrane</keyword>
<evidence type="ECO:0000313" key="3">
    <source>
        <dbReference type="EMBL" id="RAW09939.1"/>
    </source>
</evidence>
<dbReference type="EMBL" id="QMIG01000033">
    <property type="protein sequence ID" value="RAW09939.1"/>
    <property type="molecule type" value="Genomic_DNA"/>
</dbReference>